<dbReference type="NCBIfam" id="TIGR01444">
    <property type="entry name" value="fkbM_fam"/>
    <property type="match status" value="1"/>
</dbReference>
<evidence type="ECO:0000313" key="3">
    <source>
        <dbReference type="Proteomes" id="UP001055102"/>
    </source>
</evidence>
<dbReference type="SUPFAM" id="SSF53335">
    <property type="entry name" value="S-adenosyl-L-methionine-dependent methyltransferases"/>
    <property type="match status" value="1"/>
</dbReference>
<keyword evidence="3" id="KW-1185">Reference proteome</keyword>
<evidence type="ECO:0000313" key="2">
    <source>
        <dbReference type="EMBL" id="GJE05955.1"/>
    </source>
</evidence>
<sequence>MTEAFLSRRVRLGGRRRLIHAPAGDWMLSRYRDGGRGFRHFRQLAAAVLDPDSVVLDVGANIGLTALLAADVATRGRVYAIEAAPRNFAALRRNVSEQGASAIRPIHCAVGAEEGSVPFFDNSVFGYVVTGADMAGSPSIAVPMRPIDGIVAEQGLERLDFIKIDVEGFEQDALTGAAATLDRFAPLVMLEFNSWCQIASFDRSPRRFLEWLLDRFPELHIWRHGELRSVRDLGVYQFLHANLIEHHCNTDLLAARSPERIERLRRSLDAARGFLGWRARLGL</sequence>
<dbReference type="EMBL" id="BPQR01000020">
    <property type="protein sequence ID" value="GJE05955.1"/>
    <property type="molecule type" value="Genomic_DNA"/>
</dbReference>
<name>A0ABQ4SRX5_9HYPH</name>
<gene>
    <name evidence="2" type="ORF">AOPFMNJM_1261</name>
</gene>
<proteinExistence type="predicted"/>
<comment type="caution">
    <text evidence="2">The sequence shown here is derived from an EMBL/GenBank/DDBJ whole genome shotgun (WGS) entry which is preliminary data.</text>
</comment>
<reference evidence="2" key="1">
    <citation type="journal article" date="2021" name="Front. Microbiol.">
        <title>Comprehensive Comparative Genomics and Phenotyping of Methylobacterium Species.</title>
        <authorList>
            <person name="Alessa O."/>
            <person name="Ogura Y."/>
            <person name="Fujitani Y."/>
            <person name="Takami H."/>
            <person name="Hayashi T."/>
            <person name="Sahin N."/>
            <person name="Tani A."/>
        </authorList>
    </citation>
    <scope>NUCLEOTIDE SEQUENCE</scope>
    <source>
        <strain evidence="2">LMG 23639</strain>
    </source>
</reference>
<accession>A0ABQ4SRX5</accession>
<reference evidence="2" key="2">
    <citation type="submission" date="2021-08" db="EMBL/GenBank/DDBJ databases">
        <authorList>
            <person name="Tani A."/>
            <person name="Ola A."/>
            <person name="Ogura Y."/>
            <person name="Katsura K."/>
            <person name="Hayashi T."/>
        </authorList>
    </citation>
    <scope>NUCLEOTIDE SEQUENCE</scope>
    <source>
        <strain evidence="2">LMG 23639</strain>
    </source>
</reference>
<dbReference type="Proteomes" id="UP001055102">
    <property type="component" value="Unassembled WGS sequence"/>
</dbReference>
<protein>
    <recommendedName>
        <fullName evidence="1">Methyltransferase FkbM domain-containing protein</fullName>
    </recommendedName>
</protein>
<dbReference type="InterPro" id="IPR006342">
    <property type="entry name" value="FkbM_mtfrase"/>
</dbReference>
<feature type="domain" description="Methyltransferase FkbM" evidence="1">
    <location>
        <begin position="57"/>
        <end position="194"/>
    </location>
</feature>
<organism evidence="2 3">
    <name type="scientific">Methylobacterium jeotgali</name>
    <dbReference type="NCBI Taxonomy" id="381630"/>
    <lineage>
        <taxon>Bacteria</taxon>
        <taxon>Pseudomonadati</taxon>
        <taxon>Pseudomonadota</taxon>
        <taxon>Alphaproteobacteria</taxon>
        <taxon>Hyphomicrobiales</taxon>
        <taxon>Methylobacteriaceae</taxon>
        <taxon>Methylobacterium</taxon>
    </lineage>
</organism>
<dbReference type="RefSeq" id="WP_238274618.1">
    <property type="nucleotide sequence ID" value="NZ_BPQR01000020.1"/>
</dbReference>
<dbReference type="InterPro" id="IPR029063">
    <property type="entry name" value="SAM-dependent_MTases_sf"/>
</dbReference>
<dbReference type="InterPro" id="IPR052514">
    <property type="entry name" value="SAM-dependent_MTase"/>
</dbReference>
<dbReference type="Gene3D" id="3.40.50.150">
    <property type="entry name" value="Vaccinia Virus protein VP39"/>
    <property type="match status" value="1"/>
</dbReference>
<evidence type="ECO:0000259" key="1">
    <source>
        <dbReference type="Pfam" id="PF05050"/>
    </source>
</evidence>
<dbReference type="PANTHER" id="PTHR34203:SF15">
    <property type="entry name" value="SLL1173 PROTEIN"/>
    <property type="match status" value="1"/>
</dbReference>
<dbReference type="PANTHER" id="PTHR34203">
    <property type="entry name" value="METHYLTRANSFERASE, FKBM FAMILY PROTEIN"/>
    <property type="match status" value="1"/>
</dbReference>
<dbReference type="Pfam" id="PF05050">
    <property type="entry name" value="Methyltransf_21"/>
    <property type="match status" value="1"/>
</dbReference>